<dbReference type="PIRSF" id="PIRSF005413">
    <property type="entry name" value="COX11"/>
    <property type="match status" value="1"/>
</dbReference>
<accession>A0A1W1D743</accession>
<dbReference type="PANTHER" id="PTHR21320">
    <property type="entry name" value="CYTOCHROME C OXIDASE ASSEMBLY PROTEIN COX11-RELATED"/>
    <property type="match status" value="1"/>
</dbReference>
<organism evidence="7">
    <name type="scientific">hydrothermal vent metagenome</name>
    <dbReference type="NCBI Taxonomy" id="652676"/>
    <lineage>
        <taxon>unclassified sequences</taxon>
        <taxon>metagenomes</taxon>
        <taxon>ecological metagenomes</taxon>
    </lineage>
</organism>
<evidence type="ECO:0000256" key="4">
    <source>
        <dbReference type="ARBA" id="ARBA00022989"/>
    </source>
</evidence>
<name>A0A1W1D743_9ZZZZ</name>
<dbReference type="GO" id="GO:0016020">
    <property type="term" value="C:membrane"/>
    <property type="evidence" value="ECO:0007669"/>
    <property type="project" value="UniProtKB-SubCell"/>
</dbReference>
<dbReference type="Gene3D" id="2.60.370.10">
    <property type="entry name" value="Ctag/Cox11"/>
    <property type="match status" value="1"/>
</dbReference>
<dbReference type="InterPro" id="IPR007533">
    <property type="entry name" value="Cyt_c_oxidase_assmbl_CtaG"/>
</dbReference>
<keyword evidence="3 6" id="KW-0812">Transmembrane</keyword>
<evidence type="ECO:0000256" key="1">
    <source>
        <dbReference type="ARBA" id="ARBA00004007"/>
    </source>
</evidence>
<dbReference type="EMBL" id="FPHR01000002">
    <property type="protein sequence ID" value="SFV76431.1"/>
    <property type="molecule type" value="Genomic_DNA"/>
</dbReference>
<evidence type="ECO:0000313" key="7">
    <source>
        <dbReference type="EMBL" id="SFV76431.1"/>
    </source>
</evidence>
<evidence type="ECO:0000256" key="5">
    <source>
        <dbReference type="ARBA" id="ARBA00023136"/>
    </source>
</evidence>
<evidence type="ECO:0000256" key="3">
    <source>
        <dbReference type="ARBA" id="ARBA00022692"/>
    </source>
</evidence>
<dbReference type="SUPFAM" id="SSF110111">
    <property type="entry name" value="Ctag/Cox11"/>
    <property type="match status" value="1"/>
</dbReference>
<dbReference type="AlphaFoldDB" id="A0A1W1D743"/>
<dbReference type="NCBIfam" id="NF003465">
    <property type="entry name" value="PRK05089.1"/>
    <property type="match status" value="1"/>
</dbReference>
<protein>
    <submittedName>
        <fullName evidence="7">Cytochrome oxidase biogenesis protein Cox11-CtaG, copper delivery to Cox1</fullName>
    </submittedName>
</protein>
<dbReference type="GO" id="GO:0005507">
    <property type="term" value="F:copper ion binding"/>
    <property type="evidence" value="ECO:0007669"/>
    <property type="project" value="InterPro"/>
</dbReference>
<keyword evidence="5 6" id="KW-0472">Membrane</keyword>
<gene>
    <name evidence="7" type="ORF">MNB_SUP05-4-529</name>
</gene>
<dbReference type="PANTHER" id="PTHR21320:SF3">
    <property type="entry name" value="CYTOCHROME C OXIDASE ASSEMBLY PROTEIN COX11, MITOCHONDRIAL-RELATED"/>
    <property type="match status" value="1"/>
</dbReference>
<dbReference type="Pfam" id="PF04442">
    <property type="entry name" value="CtaG_Cox11"/>
    <property type="match status" value="1"/>
</dbReference>
<dbReference type="InterPro" id="IPR023471">
    <property type="entry name" value="CtaG/Cox11_dom_sf"/>
</dbReference>
<comment type="function">
    <text evidence="1">Exerts its effect at some terminal stage of cytochrome c oxidase synthesis, probably by being involved in the insertion of the copper B into subunit I.</text>
</comment>
<sequence length="179" mass="20648">MANELRSQRKIKASFWVKLISAPIFMFVFAVFIMPPIYDVFCEITGFNGTTGRVNAEQQYVVNEERKVEVSFFAMTMGGFPVQFKPKVNSMEVIPGKFYTTSYIAKNNTDQIIIGQAVPSVAPTDAALHFKKLECFCFNRQVFKPHEELEMTLRFVVEPELDKRIQDISLSYNFFKLEN</sequence>
<feature type="transmembrane region" description="Helical" evidence="6">
    <location>
        <begin position="15"/>
        <end position="38"/>
    </location>
</feature>
<proteinExistence type="predicted"/>
<evidence type="ECO:0000256" key="2">
    <source>
        <dbReference type="ARBA" id="ARBA00004167"/>
    </source>
</evidence>
<evidence type="ECO:0000256" key="6">
    <source>
        <dbReference type="SAM" id="Phobius"/>
    </source>
</evidence>
<keyword evidence="4 6" id="KW-1133">Transmembrane helix</keyword>
<comment type="subcellular location">
    <subcellularLocation>
        <location evidence="2">Membrane</location>
        <topology evidence="2">Single-pass membrane protein</topology>
    </subcellularLocation>
</comment>
<reference evidence="7" key="1">
    <citation type="submission" date="2016-10" db="EMBL/GenBank/DDBJ databases">
        <authorList>
            <person name="de Groot N.N."/>
        </authorList>
    </citation>
    <scope>NUCLEOTIDE SEQUENCE</scope>
</reference>